<gene>
    <name evidence="2" type="ORF">KC19_VG319200</name>
</gene>
<name>A0A8T0HWL1_CERPU</name>
<protein>
    <submittedName>
        <fullName evidence="2">Uncharacterized protein</fullName>
    </submittedName>
</protein>
<comment type="caution">
    <text evidence="2">The sequence shown here is derived from an EMBL/GenBank/DDBJ whole genome shotgun (WGS) entry which is preliminary data.</text>
</comment>
<sequence length="224" mass="24833">MMLLVVDCQQWDLERWQGHSLSVVAPPPARNSDLCSLDAIVNQLQLHVHERTHAHELAIPLCLSLLPVEHAPHVRRWLGLCLFLLLQLQSPQVTPRLPTPTPLLPVRWWLGSCLGLSLLLQPLPPLVTLRLPTPTPLLPVRWWLGLCLGLSLLLLPGTPRHPTPTDQSRLLARSSPPRRGLCLTLPGRDSPTHTSCRQRRDPVHACLPSLPLANSSATTCPKPA</sequence>
<feature type="compositionally biased region" description="Low complexity" evidence="1">
    <location>
        <begin position="168"/>
        <end position="179"/>
    </location>
</feature>
<feature type="region of interest" description="Disordered" evidence="1">
    <location>
        <begin position="163"/>
        <end position="197"/>
    </location>
</feature>
<proteinExistence type="predicted"/>
<dbReference type="AlphaFoldDB" id="A0A8T0HWL1"/>
<evidence type="ECO:0000313" key="2">
    <source>
        <dbReference type="EMBL" id="KAG0575109.1"/>
    </source>
</evidence>
<accession>A0A8T0HWL1</accession>
<keyword evidence="3" id="KW-1185">Reference proteome</keyword>
<reference evidence="2" key="1">
    <citation type="submission" date="2020-06" db="EMBL/GenBank/DDBJ databases">
        <title>WGS assembly of Ceratodon purpureus strain R40.</title>
        <authorList>
            <person name="Carey S.B."/>
            <person name="Jenkins J."/>
            <person name="Shu S."/>
            <person name="Lovell J.T."/>
            <person name="Sreedasyam A."/>
            <person name="Maumus F."/>
            <person name="Tiley G.P."/>
            <person name="Fernandez-Pozo N."/>
            <person name="Barry K."/>
            <person name="Chen C."/>
            <person name="Wang M."/>
            <person name="Lipzen A."/>
            <person name="Daum C."/>
            <person name="Saski C.A."/>
            <person name="Payton A.C."/>
            <person name="Mcbreen J.C."/>
            <person name="Conrad R.E."/>
            <person name="Kollar L.M."/>
            <person name="Olsson S."/>
            <person name="Huttunen S."/>
            <person name="Landis J.B."/>
            <person name="Wickett N.J."/>
            <person name="Johnson M.G."/>
            <person name="Rensing S.A."/>
            <person name="Grimwood J."/>
            <person name="Schmutz J."/>
            <person name="Mcdaniel S.F."/>
        </authorList>
    </citation>
    <scope>NUCLEOTIDE SEQUENCE</scope>
    <source>
        <strain evidence="2">R40</strain>
    </source>
</reference>
<organism evidence="2 3">
    <name type="scientific">Ceratodon purpureus</name>
    <name type="common">Fire moss</name>
    <name type="synonym">Dicranum purpureum</name>
    <dbReference type="NCBI Taxonomy" id="3225"/>
    <lineage>
        <taxon>Eukaryota</taxon>
        <taxon>Viridiplantae</taxon>
        <taxon>Streptophyta</taxon>
        <taxon>Embryophyta</taxon>
        <taxon>Bryophyta</taxon>
        <taxon>Bryophytina</taxon>
        <taxon>Bryopsida</taxon>
        <taxon>Dicranidae</taxon>
        <taxon>Pseudoditrichales</taxon>
        <taxon>Ditrichaceae</taxon>
        <taxon>Ceratodon</taxon>
    </lineage>
</organism>
<evidence type="ECO:0000313" key="3">
    <source>
        <dbReference type="Proteomes" id="UP000822688"/>
    </source>
</evidence>
<dbReference type="EMBL" id="CM026426">
    <property type="protein sequence ID" value="KAG0575109.1"/>
    <property type="molecule type" value="Genomic_DNA"/>
</dbReference>
<evidence type="ECO:0000256" key="1">
    <source>
        <dbReference type="SAM" id="MobiDB-lite"/>
    </source>
</evidence>
<dbReference type="Proteomes" id="UP000822688">
    <property type="component" value="Chromosome V"/>
</dbReference>